<dbReference type="Proteomes" id="UP001064297">
    <property type="component" value="Segment"/>
</dbReference>
<keyword evidence="3" id="KW-1185">Reference proteome</keyword>
<reference evidence="2" key="1">
    <citation type="submission" date="2022-08" db="EMBL/GenBank/DDBJ databases">
        <authorList>
            <person name="Abuwarda M.A."/>
            <person name="Alvarez A."/>
            <person name="Batteikh M."/>
            <person name="Baughman A.P."/>
            <person name="Chavez V."/>
            <person name="Cheng C."/>
            <person name="Cosentino E.J."/>
            <person name="Di Blasi D.L."/>
            <person name="Dooley N.L."/>
            <person name="Empson B.M."/>
            <person name="Erfanian K."/>
            <person name="Esparza P.D."/>
            <person name="Fleming H.S."/>
            <person name="Ghannam M.S."/>
            <person name="Gibbons A.C."/>
            <person name="Gonzalez C."/>
            <person name="Huq N.E."/>
            <person name="Jin K."/>
            <person name="Kamarzar M."/>
            <person name="Khaine A."/>
            <person name="Krug K.R."/>
            <person name="Lee A."/>
            <person name="Liao S."/>
            <person name="Light I."/>
            <person name="Ma Y."/>
            <person name="Magaling J.M."/>
            <person name="McLinden K.C."/>
            <person name="Melkote A."/>
            <person name="Montoya Serpas C.A."/>
            <person name="Niazmandi K."/>
            <person name="Ostroske E.C."/>
            <person name="Paek B.H."/>
            <person name="Rajiv S."/>
            <person name="Santos C.E."/>
            <person name="Semaan S.A."/>
            <person name="Senthilvelan J."/>
            <person name="Sheppy T.E."/>
            <person name="Stephenson J.C."/>
            <person name="Tenney M.E."/>
            <person name="Teoh N."/>
            <person name="Thorp J.P."/>
            <person name="Turon Font G."/>
            <person name="Uvarov E.V."/>
            <person name="Verpukhovskiy P."/>
            <person name="Wang J."/>
            <person name="Whang A.Y."/>
            <person name="Wright N.E."/>
            <person name="Wu M."/>
            <person name="Zhuang C."/>
            <person name="Bruns J.A."/>
            <person name="Chai A.E."/>
            <person name="Parikh H."/>
            <person name="Zorawik M."/>
            <person name="Garza D.R."/>
            <person name="Ngo R.T."/>
            <person name="Reddi K."/>
            <person name="Garcia-Vedrenne A.E."/>
            <person name="Freise A.C."/>
            <person name="Balish M.F."/>
            <person name="Garlena R.A."/>
            <person name="Russell D.A."/>
            <person name="Jacobs-Sera D."/>
            <person name="Hatfull G.F."/>
        </authorList>
    </citation>
    <scope>NUCLEOTIDE SEQUENCE</scope>
</reference>
<dbReference type="EMBL" id="OP297535">
    <property type="protein sequence ID" value="UXE03857.1"/>
    <property type="molecule type" value="Genomic_DNA"/>
</dbReference>
<accession>A0A977KLV5</accession>
<evidence type="ECO:0000313" key="2">
    <source>
        <dbReference type="EMBL" id="UXE03857.1"/>
    </source>
</evidence>
<protein>
    <submittedName>
        <fullName evidence="2">Uncharacterized protein</fullName>
    </submittedName>
</protein>
<name>A0A977KLV5_9CAUD</name>
<feature type="region of interest" description="Disordered" evidence="1">
    <location>
        <begin position="117"/>
        <end position="137"/>
    </location>
</feature>
<evidence type="ECO:0000256" key="1">
    <source>
        <dbReference type="SAM" id="MobiDB-lite"/>
    </source>
</evidence>
<evidence type="ECO:0000313" key="3">
    <source>
        <dbReference type="Proteomes" id="UP001064297"/>
    </source>
</evidence>
<organism evidence="2 3">
    <name type="scientific">Gordonia phage ObLaDi</name>
    <dbReference type="NCBI Taxonomy" id="2978487"/>
    <lineage>
        <taxon>Viruses</taxon>
        <taxon>Duplodnaviria</taxon>
        <taxon>Heunggongvirae</taxon>
        <taxon>Uroviricota</taxon>
        <taxon>Caudoviricetes</taxon>
        <taxon>Kruegerviridae</taxon>
        <taxon>Cafassovirus</taxon>
        <taxon>Cafassovirus obladi</taxon>
    </lineage>
</organism>
<proteinExistence type="predicted"/>
<sequence>MTYTPTQPVATKWLPPHADTELTPALRAGYRLESFPEGPGARIREVDMRGLGPEKVATLWTNDADGCDIVPVEPMTDLVGVTRLVLTLRVLREHGLSATEVFDRVAATGSAIGAIRTKAPRTKKAPTPEGAGARRTA</sequence>
<gene>
    <name evidence="2" type="primary">134</name>
    <name evidence="2" type="ORF">SEA_OBLADI_134</name>
</gene>